<evidence type="ECO:0000256" key="2">
    <source>
        <dbReference type="ARBA" id="ARBA00022670"/>
    </source>
</evidence>
<dbReference type="PRINTS" id="PR00834">
    <property type="entry name" value="PROTEASES2C"/>
</dbReference>
<dbReference type="InterPro" id="IPR051201">
    <property type="entry name" value="Chloro_Bact_Ser_Proteases"/>
</dbReference>
<dbReference type="AlphaFoldDB" id="A0A395W3H9"/>
<dbReference type="Pfam" id="PF13365">
    <property type="entry name" value="Trypsin_2"/>
    <property type="match status" value="1"/>
</dbReference>
<dbReference type="InterPro" id="IPR043504">
    <property type="entry name" value="Peptidase_S1_PA_chymotrypsin"/>
</dbReference>
<evidence type="ECO:0000313" key="5">
    <source>
        <dbReference type="EMBL" id="RGU89026.1"/>
    </source>
</evidence>
<proteinExistence type="inferred from homology"/>
<keyword evidence="3" id="KW-0378">Hydrolase</keyword>
<keyword evidence="2 5" id="KW-0645">Protease</keyword>
<dbReference type="PANTHER" id="PTHR43343">
    <property type="entry name" value="PEPTIDASE S12"/>
    <property type="match status" value="1"/>
</dbReference>
<dbReference type="GeneID" id="66580716"/>
<dbReference type="InterPro" id="IPR009003">
    <property type="entry name" value="Peptidase_S1_PA"/>
</dbReference>
<comment type="similarity">
    <text evidence="1">Belongs to the peptidase S1C family.</text>
</comment>
<dbReference type="PANTHER" id="PTHR43343:SF3">
    <property type="entry name" value="PROTEASE DO-LIKE 8, CHLOROPLASTIC"/>
    <property type="match status" value="1"/>
</dbReference>
<dbReference type="GO" id="GO:0006508">
    <property type="term" value="P:proteolysis"/>
    <property type="evidence" value="ECO:0007669"/>
    <property type="project" value="UniProtKB-KW"/>
</dbReference>
<evidence type="ECO:0000256" key="3">
    <source>
        <dbReference type="ARBA" id="ARBA00022801"/>
    </source>
</evidence>
<evidence type="ECO:0000313" key="6">
    <source>
        <dbReference type="Proteomes" id="UP000265489"/>
    </source>
</evidence>
<evidence type="ECO:0000256" key="1">
    <source>
        <dbReference type="ARBA" id="ARBA00010541"/>
    </source>
</evidence>
<dbReference type="InterPro" id="IPR001940">
    <property type="entry name" value="Peptidase_S1C"/>
</dbReference>
<protein>
    <submittedName>
        <fullName evidence="5">Serine protease</fullName>
    </submittedName>
</protein>
<dbReference type="RefSeq" id="WP_118325949.1">
    <property type="nucleotide sequence ID" value="NZ_DAWEIE010000016.1"/>
</dbReference>
<gene>
    <name evidence="5" type="ORF">DWW32_12345</name>
</gene>
<organism evidence="5 6">
    <name type="scientific">Holdemanella biformis</name>
    <dbReference type="NCBI Taxonomy" id="1735"/>
    <lineage>
        <taxon>Bacteria</taxon>
        <taxon>Bacillati</taxon>
        <taxon>Bacillota</taxon>
        <taxon>Erysipelotrichia</taxon>
        <taxon>Erysipelotrichales</taxon>
        <taxon>Erysipelotrichaceae</taxon>
        <taxon>Holdemanella</taxon>
    </lineage>
</organism>
<feature type="compositionally biased region" description="Acidic residues" evidence="4">
    <location>
        <begin position="316"/>
        <end position="325"/>
    </location>
</feature>
<sequence>MKQEMPRIPNSNYNLFKKGSKLILSAATFGVVAAGSFQGVNYVVNNYNKENTTVQSTNVVNTSTSSTSNVSKVAQNCMPSIVSITNVSVSDVQNYFSMYGNNSRSNPFTQQESTSVGSGVIINKQNGEIDILTNYHVIKNAKTLTCTLADNTNVKATVKGVDEDRDLAVISIKTSDLSEDTLKQIAIATIGNSDKLQVGEQVVAIGNALGYGQSVTTGIVSATNRSVSTSSDTDKSQSYIQTDAAINPGNSGGALLNMKGELIGINSAKLSDTDVEGMGYAIAISDVKDSINTMLQGKDVSKSSTQSSYYSQYNNNEEEYDDDDSTSPFDFWN</sequence>
<reference evidence="5 6" key="1">
    <citation type="submission" date="2018-08" db="EMBL/GenBank/DDBJ databases">
        <title>A genome reference for cultivated species of the human gut microbiota.</title>
        <authorList>
            <person name="Zou Y."/>
            <person name="Xue W."/>
            <person name="Luo G."/>
        </authorList>
    </citation>
    <scope>NUCLEOTIDE SEQUENCE [LARGE SCALE GENOMIC DNA]</scope>
    <source>
        <strain evidence="5 6">AF15-20</strain>
    </source>
</reference>
<comment type="caution">
    <text evidence="5">The sequence shown here is derived from an EMBL/GenBank/DDBJ whole genome shotgun (WGS) entry which is preliminary data.</text>
</comment>
<dbReference type="GO" id="GO:0004252">
    <property type="term" value="F:serine-type endopeptidase activity"/>
    <property type="evidence" value="ECO:0007669"/>
    <property type="project" value="InterPro"/>
</dbReference>
<feature type="region of interest" description="Disordered" evidence="4">
    <location>
        <begin position="298"/>
        <end position="333"/>
    </location>
</feature>
<accession>A0A395W3H9</accession>
<feature type="compositionally biased region" description="Low complexity" evidence="4">
    <location>
        <begin position="303"/>
        <end position="315"/>
    </location>
</feature>
<dbReference type="Gene3D" id="2.40.10.10">
    <property type="entry name" value="Trypsin-like serine proteases"/>
    <property type="match status" value="2"/>
</dbReference>
<name>A0A395W3H9_9FIRM</name>
<dbReference type="Proteomes" id="UP000265489">
    <property type="component" value="Unassembled WGS sequence"/>
</dbReference>
<dbReference type="EMBL" id="QRYQ01000037">
    <property type="protein sequence ID" value="RGU89026.1"/>
    <property type="molecule type" value="Genomic_DNA"/>
</dbReference>
<dbReference type="SUPFAM" id="SSF50494">
    <property type="entry name" value="Trypsin-like serine proteases"/>
    <property type="match status" value="1"/>
</dbReference>
<evidence type="ECO:0000256" key="4">
    <source>
        <dbReference type="SAM" id="MobiDB-lite"/>
    </source>
</evidence>